<name>A0ABY9GWW4_9PSED</name>
<reference evidence="1 2" key="1">
    <citation type="submission" date="2023-02" db="EMBL/GenBank/DDBJ databases">
        <title>Evolution of Hrp T3SS in non-pathogenic Pseudomonas fluorescens.</title>
        <authorList>
            <person name="Liao K."/>
            <person name="Wei H."/>
            <person name="Gu Y."/>
        </authorList>
    </citation>
    <scope>NUCLEOTIDE SEQUENCE [LARGE SCALE GENOMIC DNA]</scope>
    <source>
        <strain evidence="1 2">FP607</strain>
    </source>
</reference>
<dbReference type="RefSeq" id="WP_305425955.1">
    <property type="nucleotide sequence ID" value="NZ_CP117430.1"/>
</dbReference>
<keyword evidence="2" id="KW-1185">Reference proteome</keyword>
<evidence type="ECO:0000313" key="2">
    <source>
        <dbReference type="Proteomes" id="UP001230768"/>
    </source>
</evidence>
<protein>
    <submittedName>
        <fullName evidence="1">Uncharacterized protein</fullName>
    </submittedName>
</protein>
<accession>A0ABY9GWW4</accession>
<dbReference type="Proteomes" id="UP001230768">
    <property type="component" value="Chromosome"/>
</dbReference>
<proteinExistence type="predicted"/>
<sequence length="127" mass="13462">MKTNYYNAYTQAVGTLKLIPIYLNCPGVISRATLVGAATEAVQLLESMPPLSVELAEVFRSVNAVILEGQTAYVTPTNSPEFPYGAVVADKKGHVCAAAMGRSKEGLAELIRLKLLPQAEGHGEDAA</sequence>
<organism evidence="1 2">
    <name type="scientific">Pseudomonas wuhanensis</name>
    <dbReference type="NCBI Taxonomy" id="2954098"/>
    <lineage>
        <taxon>Bacteria</taxon>
        <taxon>Pseudomonadati</taxon>
        <taxon>Pseudomonadota</taxon>
        <taxon>Gammaproteobacteria</taxon>
        <taxon>Pseudomonadales</taxon>
        <taxon>Pseudomonadaceae</taxon>
        <taxon>Pseudomonas</taxon>
    </lineage>
</organism>
<dbReference type="EMBL" id="CP117430">
    <property type="protein sequence ID" value="WLI20237.1"/>
    <property type="molecule type" value="Genomic_DNA"/>
</dbReference>
<gene>
    <name evidence="1" type="ORF">PSH88_09475</name>
</gene>
<evidence type="ECO:0000313" key="1">
    <source>
        <dbReference type="EMBL" id="WLI20237.1"/>
    </source>
</evidence>